<feature type="region of interest" description="Disordered" evidence="1">
    <location>
        <begin position="1"/>
        <end position="31"/>
    </location>
</feature>
<organism evidence="2 3">
    <name type="scientific">Nesidiocoris tenuis</name>
    <dbReference type="NCBI Taxonomy" id="355587"/>
    <lineage>
        <taxon>Eukaryota</taxon>
        <taxon>Metazoa</taxon>
        <taxon>Ecdysozoa</taxon>
        <taxon>Arthropoda</taxon>
        <taxon>Hexapoda</taxon>
        <taxon>Insecta</taxon>
        <taxon>Pterygota</taxon>
        <taxon>Neoptera</taxon>
        <taxon>Paraneoptera</taxon>
        <taxon>Hemiptera</taxon>
        <taxon>Heteroptera</taxon>
        <taxon>Panheteroptera</taxon>
        <taxon>Cimicomorpha</taxon>
        <taxon>Miridae</taxon>
        <taxon>Dicyphina</taxon>
        <taxon>Nesidiocoris</taxon>
    </lineage>
</organism>
<evidence type="ECO:0000313" key="2">
    <source>
        <dbReference type="EMBL" id="CAA9994618.1"/>
    </source>
</evidence>
<gene>
    <name evidence="2" type="ORF">NTEN_LOCUS1434</name>
</gene>
<sequence length="59" mass="5919">MSATRTKLTIASGEDRRANGASRLAAGSTGDPRTGLLALGIVLGASPISLTLTTELPPL</sequence>
<name>A0A6H5FY64_9HEMI</name>
<reference evidence="2 3" key="1">
    <citation type="submission" date="2020-02" db="EMBL/GenBank/DDBJ databases">
        <authorList>
            <person name="Ferguson B K."/>
        </authorList>
    </citation>
    <scope>NUCLEOTIDE SEQUENCE [LARGE SCALE GENOMIC DNA]</scope>
</reference>
<accession>A0A6H5FY64</accession>
<dbReference type="Proteomes" id="UP000479000">
    <property type="component" value="Unassembled WGS sequence"/>
</dbReference>
<keyword evidence="3" id="KW-1185">Reference proteome</keyword>
<protein>
    <submittedName>
        <fullName evidence="2">Uncharacterized protein</fullName>
    </submittedName>
</protein>
<dbReference type="AlphaFoldDB" id="A0A6H5FY64"/>
<proteinExistence type="predicted"/>
<dbReference type="EMBL" id="CADCXU010002061">
    <property type="protein sequence ID" value="CAA9994618.1"/>
    <property type="molecule type" value="Genomic_DNA"/>
</dbReference>
<feature type="non-terminal residue" evidence="2">
    <location>
        <position position="59"/>
    </location>
</feature>
<evidence type="ECO:0000313" key="3">
    <source>
        <dbReference type="Proteomes" id="UP000479000"/>
    </source>
</evidence>
<evidence type="ECO:0000256" key="1">
    <source>
        <dbReference type="SAM" id="MobiDB-lite"/>
    </source>
</evidence>